<dbReference type="InterPro" id="IPR041983">
    <property type="entry name" value="ADA2-like_ZZ"/>
</dbReference>
<dbReference type="RefSeq" id="XP_013063817.1">
    <property type="nucleotide sequence ID" value="XM_013208363.2"/>
</dbReference>
<evidence type="ECO:0000256" key="2">
    <source>
        <dbReference type="ARBA" id="ARBA00022723"/>
    </source>
</evidence>
<dbReference type="InterPro" id="IPR055141">
    <property type="entry name" value="TADA2A_B-like_dom"/>
</dbReference>
<dbReference type="Gene3D" id="3.30.60.90">
    <property type="match status" value="1"/>
</dbReference>
<feature type="compositionally biased region" description="Polar residues" evidence="10">
    <location>
        <begin position="326"/>
        <end position="336"/>
    </location>
</feature>
<dbReference type="Pfam" id="PF00249">
    <property type="entry name" value="Myb_DNA-binding"/>
    <property type="match status" value="1"/>
</dbReference>
<dbReference type="KEGG" id="bgt:106052902"/>
<dbReference type="InterPro" id="IPR056267">
    <property type="entry name" value="Ada2b_C"/>
</dbReference>
<evidence type="ECO:0000313" key="16">
    <source>
        <dbReference type="Proteomes" id="UP000076420"/>
    </source>
</evidence>
<evidence type="ECO:0000256" key="7">
    <source>
        <dbReference type="ARBA" id="ARBA00023242"/>
    </source>
</evidence>
<dbReference type="PANTHER" id="PTHR12374">
    <property type="entry name" value="TRANSCRIPTIONAL ADAPTOR 2 ADA2 -RELATED"/>
    <property type="match status" value="1"/>
</dbReference>
<dbReference type="InterPro" id="IPR001005">
    <property type="entry name" value="SANT/Myb"/>
</dbReference>
<organism evidence="15 16">
    <name type="scientific">Biomphalaria glabrata</name>
    <name type="common">Bloodfluke planorb</name>
    <name type="synonym">Freshwater snail</name>
    <dbReference type="NCBI Taxonomy" id="6526"/>
    <lineage>
        <taxon>Eukaryota</taxon>
        <taxon>Metazoa</taxon>
        <taxon>Spiralia</taxon>
        <taxon>Lophotrochozoa</taxon>
        <taxon>Mollusca</taxon>
        <taxon>Gastropoda</taxon>
        <taxon>Heterobranchia</taxon>
        <taxon>Euthyneura</taxon>
        <taxon>Panpulmonata</taxon>
        <taxon>Hygrophila</taxon>
        <taxon>Lymnaeoidea</taxon>
        <taxon>Planorbidae</taxon>
        <taxon>Biomphalaria</taxon>
    </lineage>
</organism>
<evidence type="ECO:0000259" key="12">
    <source>
        <dbReference type="PROSITE" id="PS50135"/>
    </source>
</evidence>
<dbReference type="GO" id="GO:0005634">
    <property type="term" value="C:nucleus"/>
    <property type="evidence" value="ECO:0007669"/>
    <property type="project" value="UniProtKB-SubCell"/>
</dbReference>
<dbReference type="InterPro" id="IPR000433">
    <property type="entry name" value="Znf_ZZ"/>
</dbReference>
<keyword evidence="3 9" id="KW-0863">Zinc-finger</keyword>
<dbReference type="Proteomes" id="UP001165740">
    <property type="component" value="Chromosome 3"/>
</dbReference>
<dbReference type="GO" id="GO:0006338">
    <property type="term" value="P:chromatin remodeling"/>
    <property type="evidence" value="ECO:0007669"/>
    <property type="project" value="TreeGrafter"/>
</dbReference>
<proteinExistence type="predicted"/>
<evidence type="ECO:0000256" key="6">
    <source>
        <dbReference type="ARBA" id="ARBA00023163"/>
    </source>
</evidence>
<comment type="subcellular location">
    <subcellularLocation>
        <location evidence="1 8">Nucleus</location>
    </subcellularLocation>
</comment>
<name>A0A2C9M0I6_BIOGL</name>
<keyword evidence="17" id="KW-1185">Reference proteome</keyword>
<keyword evidence="2" id="KW-0479">Metal-binding</keyword>
<dbReference type="SUPFAM" id="SSF57850">
    <property type="entry name" value="RING/U-box"/>
    <property type="match status" value="1"/>
</dbReference>
<dbReference type="InterPro" id="IPR009057">
    <property type="entry name" value="Homeodomain-like_sf"/>
</dbReference>
<evidence type="ECO:0000313" key="18">
    <source>
        <dbReference type="RefSeq" id="XP_013063817.1"/>
    </source>
</evidence>
<evidence type="ECO:0000259" key="11">
    <source>
        <dbReference type="PROSITE" id="PS50090"/>
    </source>
</evidence>
<dbReference type="VEuPathDB" id="VectorBase:BGLAX_033900"/>
<dbReference type="InterPro" id="IPR016827">
    <property type="entry name" value="Ada2/TADA2"/>
</dbReference>
<evidence type="ECO:0000259" key="14">
    <source>
        <dbReference type="PROSITE" id="PS51294"/>
    </source>
</evidence>
<dbReference type="GeneID" id="106052902"/>
<dbReference type="Pfam" id="PF24533">
    <property type="entry name" value="Tri-helical_Ada2b_C"/>
    <property type="match status" value="1"/>
</dbReference>
<gene>
    <name evidence="15" type="primary">106052902</name>
    <name evidence="18" type="synonym">LOC106052902</name>
</gene>
<dbReference type="InterPro" id="IPR017930">
    <property type="entry name" value="Myb_dom"/>
</dbReference>
<feature type="region of interest" description="Disordered" evidence="10">
    <location>
        <begin position="308"/>
        <end position="366"/>
    </location>
</feature>
<keyword evidence="4" id="KW-0862">Zinc</keyword>
<dbReference type="Pfam" id="PF25299">
    <property type="entry name" value="ZZ_ADA2"/>
    <property type="match status" value="1"/>
</dbReference>
<dbReference type="SUPFAM" id="SSF46689">
    <property type="entry name" value="Homeodomain-like"/>
    <property type="match status" value="2"/>
</dbReference>
<dbReference type="PROSITE" id="PS50090">
    <property type="entry name" value="MYB_LIKE"/>
    <property type="match status" value="1"/>
</dbReference>
<dbReference type="CDD" id="cd00167">
    <property type="entry name" value="SANT"/>
    <property type="match status" value="1"/>
</dbReference>
<evidence type="ECO:0000256" key="10">
    <source>
        <dbReference type="SAM" id="MobiDB-lite"/>
    </source>
</evidence>
<dbReference type="Proteomes" id="UP000076420">
    <property type="component" value="Unassembled WGS sequence"/>
</dbReference>
<dbReference type="GO" id="GO:0003713">
    <property type="term" value="F:transcription coactivator activity"/>
    <property type="evidence" value="ECO:0007669"/>
    <property type="project" value="InterPro"/>
</dbReference>
<dbReference type="EnsemblMetazoa" id="BGLB037112-RB">
    <property type="protein sequence ID" value="BGLB037112-PB"/>
    <property type="gene ID" value="BGLB037112"/>
</dbReference>
<evidence type="ECO:0000256" key="1">
    <source>
        <dbReference type="ARBA" id="ARBA00004123"/>
    </source>
</evidence>
<dbReference type="Gene3D" id="1.10.10.10">
    <property type="entry name" value="Winged helix-like DNA-binding domain superfamily/Winged helix DNA-binding domain"/>
    <property type="match status" value="1"/>
</dbReference>
<dbReference type="OMA" id="ISPACYI"/>
<keyword evidence="5 8" id="KW-0805">Transcription regulation</keyword>
<dbReference type="PANTHER" id="PTHR12374:SF63">
    <property type="entry name" value="TRANSCRIPTIONAL ADAPTER 2-BETA"/>
    <property type="match status" value="1"/>
</dbReference>
<keyword evidence="6 8" id="KW-0804">Transcription</keyword>
<evidence type="ECO:0000256" key="8">
    <source>
        <dbReference type="PIRNR" id="PIRNR025024"/>
    </source>
</evidence>
<dbReference type="PROSITE" id="PS01357">
    <property type="entry name" value="ZF_ZZ_1"/>
    <property type="match status" value="1"/>
</dbReference>
<dbReference type="Pfam" id="PF22941">
    <property type="entry name" value="TADA2A-like_3rd"/>
    <property type="match status" value="1"/>
</dbReference>
<dbReference type="GO" id="GO:0006357">
    <property type="term" value="P:regulation of transcription by RNA polymerase II"/>
    <property type="evidence" value="ECO:0007669"/>
    <property type="project" value="InterPro"/>
</dbReference>
<feature type="compositionally biased region" description="Basic and acidic residues" evidence="10">
    <location>
        <begin position="337"/>
        <end position="366"/>
    </location>
</feature>
<evidence type="ECO:0000256" key="5">
    <source>
        <dbReference type="ARBA" id="ARBA00023015"/>
    </source>
</evidence>
<dbReference type="SMART" id="SM00717">
    <property type="entry name" value="SANT"/>
    <property type="match status" value="1"/>
</dbReference>
<evidence type="ECO:0000256" key="3">
    <source>
        <dbReference type="ARBA" id="ARBA00022771"/>
    </source>
</evidence>
<feature type="domain" description="SANT" evidence="13">
    <location>
        <begin position="60"/>
        <end position="112"/>
    </location>
</feature>
<dbReference type="PIRSF" id="PIRSF025024">
    <property type="entry name" value="Transcriptional_adaptor_2"/>
    <property type="match status" value="1"/>
</dbReference>
<dbReference type="VEuPathDB" id="VectorBase:BGLB037112"/>
<dbReference type="InterPro" id="IPR043145">
    <property type="entry name" value="Znf_ZZ_sf"/>
</dbReference>
<feature type="domain" description="ZZ-type" evidence="12">
    <location>
        <begin position="1"/>
        <end position="56"/>
    </location>
</feature>
<dbReference type="OrthoDB" id="270417at2759"/>
<evidence type="ECO:0000256" key="9">
    <source>
        <dbReference type="PROSITE-ProRule" id="PRU00228"/>
    </source>
</evidence>
<dbReference type="GO" id="GO:0008270">
    <property type="term" value="F:zinc ion binding"/>
    <property type="evidence" value="ECO:0007669"/>
    <property type="project" value="UniProtKB-KW"/>
</dbReference>
<dbReference type="GO" id="GO:0070461">
    <property type="term" value="C:SAGA-type complex"/>
    <property type="evidence" value="ECO:0007669"/>
    <property type="project" value="TreeGrafter"/>
</dbReference>
<reference evidence="15" key="1">
    <citation type="submission" date="2020-05" db="UniProtKB">
        <authorList>
            <consortium name="EnsemblMetazoa"/>
        </authorList>
    </citation>
    <scope>IDENTIFICATION</scope>
    <source>
        <strain evidence="15">BB02</strain>
    </source>
</reference>
<sequence>MARIRCNYCQNEIFGHRLRCTECADFDLCLQCFSLGAEIATHRREHSFAIKNDQGPCIFEDSERWSLAEENMLLDAVEQYGFGNWNGAAAHLESRTTSECEDHYRRFYINGVVGDATLEEVPRPSITDHTSATGALAGPLSPSLTIPITPLDVGVQQQQELGYMPFRDDFEREYDNDAETLVSSLSINHDDDETDIAIKLAQICKYRLRLQERERRKRLAGEYGLIAAGVPAISKSAKTPHSKKKFGKTGRELQERLKPFSQFHTRAEHQMLFSNIKREKEIKARIKELIRLRKNGLTKLDEEDVFEEEKFKREKRKETKKKMVTSSTPKRNSQVSKKAEGKLEKMDTSSEENAEKAPGKGDEGTVEARKEVNNSMPGFELISENEKKLCNSMGMSPANYITIKTCIIKDYLQRCNGKDIGKFRYPGGMDKTHRRKIIGFLQENLWIGAS</sequence>
<feature type="compositionally biased region" description="Basic residues" evidence="10">
    <location>
        <begin position="313"/>
        <end position="323"/>
    </location>
</feature>
<dbReference type="AlphaFoldDB" id="A0A2C9M0I6"/>
<feature type="domain" description="Myb-like" evidence="11">
    <location>
        <begin position="64"/>
        <end position="108"/>
    </location>
</feature>
<dbReference type="InterPro" id="IPR017884">
    <property type="entry name" value="SANT_dom"/>
</dbReference>
<dbReference type="PROSITE" id="PS51293">
    <property type="entry name" value="SANT"/>
    <property type="match status" value="1"/>
</dbReference>
<protein>
    <recommendedName>
        <fullName evidence="8">Transcriptional adapter</fullName>
    </recommendedName>
</protein>
<dbReference type="STRING" id="6526.A0A2C9M0I6"/>
<evidence type="ECO:0000256" key="4">
    <source>
        <dbReference type="ARBA" id="ARBA00022833"/>
    </source>
</evidence>
<dbReference type="CDD" id="cd02335">
    <property type="entry name" value="ZZ_ADA2"/>
    <property type="match status" value="1"/>
</dbReference>
<evidence type="ECO:0000313" key="17">
    <source>
        <dbReference type="Proteomes" id="UP001165740"/>
    </source>
</evidence>
<reference evidence="18" key="2">
    <citation type="submission" date="2025-04" db="UniProtKB">
        <authorList>
            <consortium name="RefSeq"/>
        </authorList>
    </citation>
    <scope>IDENTIFICATION</scope>
</reference>
<dbReference type="GO" id="GO:0003682">
    <property type="term" value="F:chromatin binding"/>
    <property type="evidence" value="ECO:0007669"/>
    <property type="project" value="TreeGrafter"/>
</dbReference>
<dbReference type="Gene3D" id="1.10.10.60">
    <property type="entry name" value="Homeodomain-like"/>
    <property type="match status" value="1"/>
</dbReference>
<keyword evidence="7 8" id="KW-0539">Nucleus</keyword>
<dbReference type="SMART" id="SM00291">
    <property type="entry name" value="ZnF_ZZ"/>
    <property type="match status" value="1"/>
</dbReference>
<dbReference type="PROSITE" id="PS51294">
    <property type="entry name" value="HTH_MYB"/>
    <property type="match status" value="1"/>
</dbReference>
<feature type="domain" description="HTH myb-type" evidence="14">
    <location>
        <begin position="64"/>
        <end position="112"/>
    </location>
</feature>
<evidence type="ECO:0000259" key="13">
    <source>
        <dbReference type="PROSITE" id="PS51293"/>
    </source>
</evidence>
<dbReference type="InterPro" id="IPR036388">
    <property type="entry name" value="WH-like_DNA-bd_sf"/>
</dbReference>
<accession>A0A2C9M0I6</accession>
<dbReference type="PROSITE" id="PS50135">
    <property type="entry name" value="ZF_ZZ_2"/>
    <property type="match status" value="1"/>
</dbReference>
<evidence type="ECO:0000313" key="15">
    <source>
        <dbReference type="EnsemblMetazoa" id="BGLB037112-PB"/>
    </source>
</evidence>